<gene>
    <name evidence="1" type="ORF">DPEC_G00001310</name>
</gene>
<proteinExistence type="predicted"/>
<organism evidence="1 2">
    <name type="scientific">Dallia pectoralis</name>
    <name type="common">Alaska blackfish</name>
    <dbReference type="NCBI Taxonomy" id="75939"/>
    <lineage>
        <taxon>Eukaryota</taxon>
        <taxon>Metazoa</taxon>
        <taxon>Chordata</taxon>
        <taxon>Craniata</taxon>
        <taxon>Vertebrata</taxon>
        <taxon>Euteleostomi</taxon>
        <taxon>Actinopterygii</taxon>
        <taxon>Neopterygii</taxon>
        <taxon>Teleostei</taxon>
        <taxon>Protacanthopterygii</taxon>
        <taxon>Esociformes</taxon>
        <taxon>Umbridae</taxon>
        <taxon>Dallia</taxon>
    </lineage>
</organism>
<keyword evidence="2" id="KW-1185">Reference proteome</keyword>
<name>A0ACC2HIR8_DALPE</name>
<dbReference type="EMBL" id="CM055728">
    <property type="protein sequence ID" value="KAJ8015896.1"/>
    <property type="molecule type" value="Genomic_DNA"/>
</dbReference>
<sequence>MNLSDQSSNEEEQQLSKSQSLLESQHHHLLHCLEKTTNHEFADEQYYEQSYLEGSLHSCPSHSPSLTSQEGMTGTCCTRRYKRNHRPFPNSSTPACVLTHPLTHTHPHPNLQELHTIHIQHLNTSRSSLNMLVDKPSHPNCQSGPLTTATISIPTPPATTPEGDAHLPTTGLILQNVMKVSAL</sequence>
<evidence type="ECO:0000313" key="1">
    <source>
        <dbReference type="EMBL" id="KAJ8015896.1"/>
    </source>
</evidence>
<accession>A0ACC2HIR8</accession>
<dbReference type="Proteomes" id="UP001157502">
    <property type="component" value="Chromosome 1"/>
</dbReference>
<reference evidence="1" key="1">
    <citation type="submission" date="2021-05" db="EMBL/GenBank/DDBJ databases">
        <authorList>
            <person name="Pan Q."/>
            <person name="Jouanno E."/>
            <person name="Zahm M."/>
            <person name="Klopp C."/>
            <person name="Cabau C."/>
            <person name="Louis A."/>
            <person name="Berthelot C."/>
            <person name="Parey E."/>
            <person name="Roest Crollius H."/>
            <person name="Montfort J."/>
            <person name="Robinson-Rechavi M."/>
            <person name="Bouchez O."/>
            <person name="Lampietro C."/>
            <person name="Lopez Roques C."/>
            <person name="Donnadieu C."/>
            <person name="Postlethwait J."/>
            <person name="Bobe J."/>
            <person name="Dillon D."/>
            <person name="Chandos A."/>
            <person name="von Hippel F."/>
            <person name="Guiguen Y."/>
        </authorList>
    </citation>
    <scope>NUCLEOTIDE SEQUENCE</scope>
    <source>
        <strain evidence="1">YG-Jan2019</strain>
    </source>
</reference>
<evidence type="ECO:0000313" key="2">
    <source>
        <dbReference type="Proteomes" id="UP001157502"/>
    </source>
</evidence>
<comment type="caution">
    <text evidence="1">The sequence shown here is derived from an EMBL/GenBank/DDBJ whole genome shotgun (WGS) entry which is preliminary data.</text>
</comment>
<protein>
    <submittedName>
        <fullName evidence="1">Uncharacterized protein</fullName>
    </submittedName>
</protein>